<protein>
    <submittedName>
        <fullName evidence="1">Uncharacterized protein</fullName>
    </submittedName>
</protein>
<gene>
    <name evidence="1" type="ORF">WP2W18E01_29230</name>
</gene>
<accession>A0A6S4T9P4</accession>
<evidence type="ECO:0000313" key="1">
    <source>
        <dbReference type="EMBL" id="BBQ31341.1"/>
    </source>
</evidence>
<dbReference type="AlphaFoldDB" id="A0A6S4T9P4"/>
<proteinExistence type="predicted"/>
<sequence length="38" mass="4320">MNPFMKNFGEMEAYPLQSRQILAILRASKQTISFTLSG</sequence>
<dbReference type="Proteomes" id="UP000515756">
    <property type="component" value="Chromosome"/>
</dbReference>
<name>A0A6S4T9P4_AERCA</name>
<reference evidence="1 2" key="1">
    <citation type="submission" date="2019-12" db="EMBL/GenBank/DDBJ databases">
        <title>complete genome sequences of Aeromonas caviae str. WP2-W18-ESBL-01 isolated from wastewater treatment plant effluent.</title>
        <authorList>
            <person name="Sekizuka T."/>
            <person name="Itokawa K."/>
            <person name="Yatsu K."/>
            <person name="Inamine Y."/>
            <person name="Kuroda M."/>
        </authorList>
    </citation>
    <scope>NUCLEOTIDE SEQUENCE [LARGE SCALE GENOMIC DNA]</scope>
    <source>
        <strain evidence="1 2">WP2-W18-ESBL-01</strain>
    </source>
</reference>
<evidence type="ECO:0000313" key="2">
    <source>
        <dbReference type="Proteomes" id="UP000515756"/>
    </source>
</evidence>
<organism evidence="1 2">
    <name type="scientific">Aeromonas caviae</name>
    <name type="common">Aeromonas punctata</name>
    <dbReference type="NCBI Taxonomy" id="648"/>
    <lineage>
        <taxon>Bacteria</taxon>
        <taxon>Pseudomonadati</taxon>
        <taxon>Pseudomonadota</taxon>
        <taxon>Gammaproteobacteria</taxon>
        <taxon>Aeromonadales</taxon>
        <taxon>Aeromonadaceae</taxon>
        <taxon>Aeromonas</taxon>
    </lineage>
</organism>
<dbReference type="EMBL" id="AP021927">
    <property type="protein sequence ID" value="BBQ31341.1"/>
    <property type="molecule type" value="Genomic_DNA"/>
</dbReference>